<keyword evidence="3" id="KW-0121">Carboxypeptidase</keyword>
<dbReference type="PANTHER" id="PTHR11705">
    <property type="entry name" value="PROTEASE FAMILY M14 CARBOXYPEPTIDASE A,B"/>
    <property type="match status" value="1"/>
</dbReference>
<evidence type="ECO:0000256" key="11">
    <source>
        <dbReference type="PROSITE-ProRule" id="PRU01379"/>
    </source>
</evidence>
<dbReference type="InterPro" id="IPR036990">
    <property type="entry name" value="M14A-like_propep"/>
</dbReference>
<keyword evidence="15" id="KW-1185">Reference proteome</keyword>
<evidence type="ECO:0000256" key="10">
    <source>
        <dbReference type="ARBA" id="ARBA00023157"/>
    </source>
</evidence>
<dbReference type="EMBL" id="CVRI01000075">
    <property type="protein sequence ID" value="CRL08320.1"/>
    <property type="molecule type" value="Genomic_DNA"/>
</dbReference>
<keyword evidence="10" id="KW-1015">Disulfide bond</keyword>
<protein>
    <submittedName>
        <fullName evidence="14">CLUMA_CG021258, isoform A</fullName>
    </submittedName>
</protein>
<dbReference type="InterPro" id="IPR003146">
    <property type="entry name" value="M14A_act_pep"/>
</dbReference>
<dbReference type="InterPro" id="IPR000834">
    <property type="entry name" value="Peptidase_M14"/>
</dbReference>
<evidence type="ECO:0000256" key="4">
    <source>
        <dbReference type="ARBA" id="ARBA00022670"/>
    </source>
</evidence>
<dbReference type="GO" id="GO:0004181">
    <property type="term" value="F:metallocarboxypeptidase activity"/>
    <property type="evidence" value="ECO:0007669"/>
    <property type="project" value="InterPro"/>
</dbReference>
<evidence type="ECO:0000256" key="9">
    <source>
        <dbReference type="ARBA" id="ARBA00023049"/>
    </source>
</evidence>
<evidence type="ECO:0000256" key="6">
    <source>
        <dbReference type="ARBA" id="ARBA00022729"/>
    </source>
</evidence>
<keyword evidence="7" id="KW-0378">Hydrolase</keyword>
<feature type="chain" id="PRO_5012656075" evidence="12">
    <location>
        <begin position="20"/>
        <end position="423"/>
    </location>
</feature>
<name>A0A1J1J7F5_9DIPT</name>
<keyword evidence="5" id="KW-0479">Metal-binding</keyword>
<dbReference type="PRINTS" id="PR00765">
    <property type="entry name" value="CRBOXYPTASEA"/>
</dbReference>
<dbReference type="SUPFAM" id="SSF54897">
    <property type="entry name" value="Protease propeptides/inhibitors"/>
    <property type="match status" value="1"/>
</dbReference>
<keyword evidence="8" id="KW-0862">Zinc</keyword>
<evidence type="ECO:0000313" key="15">
    <source>
        <dbReference type="Proteomes" id="UP000183832"/>
    </source>
</evidence>
<evidence type="ECO:0000256" key="5">
    <source>
        <dbReference type="ARBA" id="ARBA00022723"/>
    </source>
</evidence>
<comment type="cofactor">
    <cofactor evidence="1">
        <name>Zn(2+)</name>
        <dbReference type="ChEBI" id="CHEBI:29105"/>
    </cofactor>
</comment>
<evidence type="ECO:0000256" key="1">
    <source>
        <dbReference type="ARBA" id="ARBA00001947"/>
    </source>
</evidence>
<evidence type="ECO:0000256" key="3">
    <source>
        <dbReference type="ARBA" id="ARBA00022645"/>
    </source>
</evidence>
<sequence length="423" mass="49280">MCLTLRNLLIFLAFNFVACFEKSYENFKVYSVFCGTTQDVKTLLSFEHNPMIDFWSLPGFQKTTSILVDPEFQEEFENFLTYGKFNYEILIENVGKTMKSRTYNKLKFHFPIGNFTNTVNRDFSRYWTLTEIEDYVNFLSQSTSLYVRKVIIGKSYEERDIYALTISLDETVGNQPILFIDSGIHAREWAGHMSVLYLLYQLVENYSENLELLENVDWVVVPVVNPDGYEYTFTNDRFWRKNRRPIDENCVGVDINRNFRYGWKAADNGTTPCSFTYPGPSPHSEPETKALADFMLQFRYKLKLYVSMHSYASFLLYPFSFDFIYISNWKQHQELCKIYVDTVNQITKFEPYTFGHSASEFYLATGVSDDHVIGEAGARLSIVIELPGGGTRGFDFPEENIEDLIKETFVGLRQFGIYVGNNF</sequence>
<dbReference type="AlphaFoldDB" id="A0A1J1J7F5"/>
<dbReference type="Gene3D" id="3.30.70.340">
    <property type="entry name" value="Metallocarboxypeptidase-like"/>
    <property type="match status" value="1"/>
</dbReference>
<keyword evidence="6 12" id="KW-0732">Signal</keyword>
<proteinExistence type="inferred from homology"/>
<gene>
    <name evidence="14" type="primary">similar to Carboxypeptidase B</name>
    <name evidence="14" type="ORF">CLUMA_CG021258</name>
</gene>
<feature type="domain" description="Peptidase M14" evidence="13">
    <location>
        <begin position="125"/>
        <end position="419"/>
    </location>
</feature>
<accession>A0A1J1J7F5</accession>
<feature type="active site" description="Proton donor/acceptor" evidence="11">
    <location>
        <position position="385"/>
    </location>
</feature>
<dbReference type="STRING" id="568069.A0A1J1J7F5"/>
<dbReference type="SMART" id="SM00631">
    <property type="entry name" value="Zn_pept"/>
    <property type="match status" value="1"/>
</dbReference>
<dbReference type="Pfam" id="PF02244">
    <property type="entry name" value="Propep_M14"/>
    <property type="match status" value="1"/>
</dbReference>
<dbReference type="GO" id="GO:0005615">
    <property type="term" value="C:extracellular space"/>
    <property type="evidence" value="ECO:0007669"/>
    <property type="project" value="TreeGrafter"/>
</dbReference>
<dbReference type="Pfam" id="PF00246">
    <property type="entry name" value="Peptidase_M14"/>
    <property type="match status" value="1"/>
</dbReference>
<keyword evidence="4" id="KW-0645">Protease</keyword>
<dbReference type="PROSITE" id="PS52035">
    <property type="entry name" value="PEPTIDASE_M14"/>
    <property type="match status" value="1"/>
</dbReference>
<dbReference type="PANTHER" id="PTHR11705:SF140">
    <property type="entry name" value="FI02848P-RELATED"/>
    <property type="match status" value="1"/>
</dbReference>
<dbReference type="Proteomes" id="UP000183832">
    <property type="component" value="Unassembled WGS sequence"/>
</dbReference>
<evidence type="ECO:0000256" key="2">
    <source>
        <dbReference type="ARBA" id="ARBA00005988"/>
    </source>
</evidence>
<evidence type="ECO:0000313" key="14">
    <source>
        <dbReference type="EMBL" id="CRL08320.1"/>
    </source>
</evidence>
<evidence type="ECO:0000259" key="13">
    <source>
        <dbReference type="PROSITE" id="PS52035"/>
    </source>
</evidence>
<dbReference type="GO" id="GO:0008270">
    <property type="term" value="F:zinc ion binding"/>
    <property type="evidence" value="ECO:0007669"/>
    <property type="project" value="InterPro"/>
</dbReference>
<dbReference type="GO" id="GO:0006508">
    <property type="term" value="P:proteolysis"/>
    <property type="evidence" value="ECO:0007669"/>
    <property type="project" value="UniProtKB-KW"/>
</dbReference>
<evidence type="ECO:0000256" key="12">
    <source>
        <dbReference type="SAM" id="SignalP"/>
    </source>
</evidence>
<feature type="signal peptide" evidence="12">
    <location>
        <begin position="1"/>
        <end position="19"/>
    </location>
</feature>
<dbReference type="SUPFAM" id="SSF53187">
    <property type="entry name" value="Zn-dependent exopeptidases"/>
    <property type="match status" value="1"/>
</dbReference>
<reference evidence="14 15" key="1">
    <citation type="submission" date="2015-04" db="EMBL/GenBank/DDBJ databases">
        <authorList>
            <person name="Syromyatnikov M.Y."/>
            <person name="Popov V.N."/>
        </authorList>
    </citation>
    <scope>NUCLEOTIDE SEQUENCE [LARGE SCALE GENOMIC DNA]</scope>
</reference>
<dbReference type="OrthoDB" id="3626597at2759"/>
<comment type="similarity">
    <text evidence="2 11">Belongs to the peptidase M14 family.</text>
</comment>
<dbReference type="FunFam" id="3.40.630.10:FF:000084">
    <property type="entry name" value="Carboxypeptidase B2"/>
    <property type="match status" value="1"/>
</dbReference>
<evidence type="ECO:0000256" key="7">
    <source>
        <dbReference type="ARBA" id="ARBA00022801"/>
    </source>
</evidence>
<evidence type="ECO:0000256" key="8">
    <source>
        <dbReference type="ARBA" id="ARBA00022833"/>
    </source>
</evidence>
<keyword evidence="9" id="KW-0482">Metalloprotease</keyword>
<organism evidence="14 15">
    <name type="scientific">Clunio marinus</name>
    <dbReference type="NCBI Taxonomy" id="568069"/>
    <lineage>
        <taxon>Eukaryota</taxon>
        <taxon>Metazoa</taxon>
        <taxon>Ecdysozoa</taxon>
        <taxon>Arthropoda</taxon>
        <taxon>Hexapoda</taxon>
        <taxon>Insecta</taxon>
        <taxon>Pterygota</taxon>
        <taxon>Neoptera</taxon>
        <taxon>Endopterygota</taxon>
        <taxon>Diptera</taxon>
        <taxon>Nematocera</taxon>
        <taxon>Chironomoidea</taxon>
        <taxon>Chironomidae</taxon>
        <taxon>Clunio</taxon>
    </lineage>
</organism>
<dbReference type="Gene3D" id="3.40.630.10">
    <property type="entry name" value="Zn peptidases"/>
    <property type="match status" value="1"/>
</dbReference>